<dbReference type="Gene3D" id="3.10.100.10">
    <property type="entry name" value="Mannose-Binding Protein A, subunit A"/>
    <property type="match status" value="1"/>
</dbReference>
<keyword evidence="1" id="KW-0430">Lectin</keyword>
<evidence type="ECO:0000313" key="6">
    <source>
        <dbReference type="Proteomes" id="UP000472264"/>
    </source>
</evidence>
<dbReference type="InterPro" id="IPR001304">
    <property type="entry name" value="C-type_lectin-like"/>
</dbReference>
<protein>
    <recommendedName>
        <fullName evidence="4">C-type lectin domain-containing protein</fullName>
    </recommendedName>
</protein>
<evidence type="ECO:0000259" key="4">
    <source>
        <dbReference type="PROSITE" id="PS50041"/>
    </source>
</evidence>
<dbReference type="SMART" id="SM00034">
    <property type="entry name" value="CLECT"/>
    <property type="match status" value="1"/>
</dbReference>
<evidence type="ECO:0000313" key="5">
    <source>
        <dbReference type="Ensembl" id="ENSENLP00000048333.1"/>
    </source>
</evidence>
<reference evidence="5" key="2">
    <citation type="submission" date="2025-08" db="UniProtKB">
        <authorList>
            <consortium name="Ensembl"/>
        </authorList>
    </citation>
    <scope>IDENTIFICATION</scope>
</reference>
<dbReference type="InterPro" id="IPR033989">
    <property type="entry name" value="CD209-like_CTLD"/>
</dbReference>
<feature type="domain" description="C-type lectin" evidence="4">
    <location>
        <begin position="70"/>
        <end position="193"/>
    </location>
</feature>
<dbReference type="SUPFAM" id="SSF56436">
    <property type="entry name" value="C-type lectin-like"/>
    <property type="match status" value="1"/>
</dbReference>
<dbReference type="Proteomes" id="UP000472264">
    <property type="component" value="Chromosome 11"/>
</dbReference>
<evidence type="ECO:0000256" key="1">
    <source>
        <dbReference type="ARBA" id="ARBA00022734"/>
    </source>
</evidence>
<dbReference type="FunCoup" id="A0A665WWA1">
    <property type="interactions" value="4"/>
</dbReference>
<dbReference type="InterPro" id="IPR050111">
    <property type="entry name" value="C-type_lectin/snaclec_domain"/>
</dbReference>
<dbReference type="InterPro" id="IPR016186">
    <property type="entry name" value="C-type_lectin-like/link_sf"/>
</dbReference>
<evidence type="ECO:0000256" key="2">
    <source>
        <dbReference type="SAM" id="MobiDB-lite"/>
    </source>
</evidence>
<dbReference type="InParanoid" id="A0A665WWA1"/>
<name>A0A665WWA1_ECHNA</name>
<dbReference type="PANTHER" id="PTHR22803">
    <property type="entry name" value="MANNOSE, PHOSPHOLIPASE, LECTIN RECEPTOR RELATED"/>
    <property type="match status" value="1"/>
</dbReference>
<evidence type="ECO:0000256" key="3">
    <source>
        <dbReference type="SAM" id="Phobius"/>
    </source>
</evidence>
<feature type="transmembrane region" description="Helical" evidence="3">
    <location>
        <begin position="31"/>
        <end position="50"/>
    </location>
</feature>
<dbReference type="PROSITE" id="PS50041">
    <property type="entry name" value="C_TYPE_LECTIN_2"/>
    <property type="match status" value="1"/>
</dbReference>
<dbReference type="Pfam" id="PF00059">
    <property type="entry name" value="Lectin_C"/>
    <property type="match status" value="1"/>
</dbReference>
<proteinExistence type="predicted"/>
<sequence length="200" mass="22490">TSLPRLSSTDEAAASQQPNSAKGSKVTAERVALLVLSAVVVAAAIVIYRVCEFLPSNETYPRCEEGWEHNGGKCYLFSTNGSSWEKSRDECKQLGGDLEISSTFPLQGFLIERLRITHRGFFWIGLTDSKNESDWLWVDGSPLDKSWTFWRSGEPDNWKEKDPDGEDCVAMGETGKILESWNDDSCKTEYKRILLPIEND</sequence>
<dbReference type="InterPro" id="IPR016187">
    <property type="entry name" value="CTDL_fold"/>
</dbReference>
<keyword evidence="3" id="KW-0812">Transmembrane</keyword>
<feature type="region of interest" description="Disordered" evidence="2">
    <location>
        <begin position="1"/>
        <end position="21"/>
    </location>
</feature>
<dbReference type="AlphaFoldDB" id="A0A665WWA1"/>
<keyword evidence="3" id="KW-0472">Membrane</keyword>
<keyword evidence="6" id="KW-1185">Reference proteome</keyword>
<accession>A0A665WWA1</accession>
<organism evidence="5 6">
    <name type="scientific">Echeneis naucrates</name>
    <name type="common">Live sharksucker</name>
    <dbReference type="NCBI Taxonomy" id="173247"/>
    <lineage>
        <taxon>Eukaryota</taxon>
        <taxon>Metazoa</taxon>
        <taxon>Chordata</taxon>
        <taxon>Craniata</taxon>
        <taxon>Vertebrata</taxon>
        <taxon>Euteleostomi</taxon>
        <taxon>Actinopterygii</taxon>
        <taxon>Neopterygii</taxon>
        <taxon>Teleostei</taxon>
        <taxon>Neoteleostei</taxon>
        <taxon>Acanthomorphata</taxon>
        <taxon>Carangaria</taxon>
        <taxon>Carangiformes</taxon>
        <taxon>Echeneidae</taxon>
        <taxon>Echeneis</taxon>
    </lineage>
</organism>
<reference evidence="5" key="1">
    <citation type="submission" date="2021-04" db="EMBL/GenBank/DDBJ databases">
        <authorList>
            <consortium name="Wellcome Sanger Institute Data Sharing"/>
        </authorList>
    </citation>
    <scope>NUCLEOTIDE SEQUENCE [LARGE SCALE GENOMIC DNA]</scope>
</reference>
<dbReference type="CDD" id="cd03590">
    <property type="entry name" value="CLECT_DC-SIGN_like"/>
    <property type="match status" value="1"/>
</dbReference>
<reference evidence="5" key="3">
    <citation type="submission" date="2025-09" db="UniProtKB">
        <authorList>
            <consortium name="Ensembl"/>
        </authorList>
    </citation>
    <scope>IDENTIFICATION</scope>
</reference>
<dbReference type="Ensembl" id="ENSENLT00000049480.1">
    <property type="protein sequence ID" value="ENSENLP00000048333.1"/>
    <property type="gene ID" value="ENSENLG00000020374.1"/>
</dbReference>
<keyword evidence="3" id="KW-1133">Transmembrane helix</keyword>
<dbReference type="GO" id="GO:0030246">
    <property type="term" value="F:carbohydrate binding"/>
    <property type="evidence" value="ECO:0007669"/>
    <property type="project" value="UniProtKB-KW"/>
</dbReference>